<evidence type="ECO:0000313" key="4">
    <source>
        <dbReference type="RefSeq" id="XP_017984164.1"/>
    </source>
</evidence>
<dbReference type="GeneID" id="18611925"/>
<dbReference type="Gene3D" id="1.25.40.10">
    <property type="entry name" value="Tetratricopeptide repeat domain"/>
    <property type="match status" value="1"/>
</dbReference>
<accession>A0AB32X2J3</accession>
<evidence type="ECO:0000313" key="3">
    <source>
        <dbReference type="Proteomes" id="UP000694886"/>
    </source>
</evidence>
<feature type="region of interest" description="Disordered" evidence="1">
    <location>
        <begin position="280"/>
        <end position="312"/>
    </location>
</feature>
<evidence type="ECO:0000256" key="2">
    <source>
        <dbReference type="SAM" id="SignalP"/>
    </source>
</evidence>
<sequence>MNSTALFLCCVVLIVPERSPRFSSSNPSSNDAAANCKAKHFGTLHAKDFSSCSVGIDERLLLCCISGHFKRTRKRSTPDCEGGNQAENLSSKPNIGGILKHQIGQNVSRKDKIKFLVTTLLDLKDGKEAVYGALDAWVAWEQNFPIGPLKNVILALEKEHQWHRVVQVIKWMLSKGQGNTMGTYVQLIRALDMDNRAEEAHQFWLKKVSADLHSVPWQLCRQMISVYYRNNMLENLVKLFKGLEAFDRKPPEKSIVQRVADAYEMLGLLEEKERVLEKYKDIPTKTDKVHKKSKQASSKRKKNSGRRKQAST</sequence>
<proteinExistence type="predicted"/>
<dbReference type="RefSeq" id="XP_017984164.1">
    <property type="nucleotide sequence ID" value="XM_018128675.1"/>
</dbReference>
<gene>
    <name evidence="4" type="primary">LOC18611925</name>
</gene>
<dbReference type="PANTHER" id="PTHR47603">
    <property type="entry name" value="PPR CONTAINING-LIKE PROTEIN"/>
    <property type="match status" value="1"/>
</dbReference>
<feature type="compositionally biased region" description="Basic residues" evidence="1">
    <location>
        <begin position="288"/>
        <end position="312"/>
    </location>
</feature>
<organism evidence="3 4">
    <name type="scientific">Theobroma cacao</name>
    <name type="common">Cacao</name>
    <name type="synonym">Cocoa</name>
    <dbReference type="NCBI Taxonomy" id="3641"/>
    <lineage>
        <taxon>Eukaryota</taxon>
        <taxon>Viridiplantae</taxon>
        <taxon>Streptophyta</taxon>
        <taxon>Embryophyta</taxon>
        <taxon>Tracheophyta</taxon>
        <taxon>Spermatophyta</taxon>
        <taxon>Magnoliopsida</taxon>
        <taxon>eudicotyledons</taxon>
        <taxon>Gunneridae</taxon>
        <taxon>Pentapetalae</taxon>
        <taxon>rosids</taxon>
        <taxon>malvids</taxon>
        <taxon>Malvales</taxon>
        <taxon>Malvaceae</taxon>
        <taxon>Byttnerioideae</taxon>
        <taxon>Theobroma</taxon>
    </lineage>
</organism>
<feature type="signal peptide" evidence="2">
    <location>
        <begin position="1"/>
        <end position="24"/>
    </location>
</feature>
<dbReference type="Gramene" id="Tc01v2_t011770.2">
    <property type="protein sequence ID" value="Tc01v2_p011770.2"/>
    <property type="gene ID" value="Tc01v2_g011770"/>
</dbReference>
<dbReference type="InterPro" id="IPR011990">
    <property type="entry name" value="TPR-like_helical_dom_sf"/>
</dbReference>
<reference evidence="4" key="2">
    <citation type="submission" date="2025-08" db="UniProtKB">
        <authorList>
            <consortium name="RefSeq"/>
        </authorList>
    </citation>
    <scope>IDENTIFICATION</scope>
</reference>
<dbReference type="AlphaFoldDB" id="A0AB32X2J3"/>
<reference evidence="3" key="1">
    <citation type="journal article" date="1997" name="Nucleic Acids Res.">
        <title>tRNAscan-SE: a program for improved detection of transfer RNA genes in genomic sequence.</title>
        <authorList>
            <person name="Lowe T.M."/>
            <person name="Eddy S.R."/>
        </authorList>
    </citation>
    <scope>NUCLEOTIDE SEQUENCE [LARGE SCALE GENOMIC DNA]</scope>
    <source>
        <strain evidence="3">r\B97-61/B2</strain>
    </source>
</reference>
<protein>
    <submittedName>
        <fullName evidence="4">Pentatricopeptide repeat-containing protein At4g18975, chloroplastic isoform X1</fullName>
    </submittedName>
</protein>
<evidence type="ECO:0000256" key="1">
    <source>
        <dbReference type="SAM" id="MobiDB-lite"/>
    </source>
</evidence>
<dbReference type="Proteomes" id="UP000694886">
    <property type="component" value="Chromosome 1"/>
</dbReference>
<dbReference type="PANTHER" id="PTHR47603:SF1">
    <property type="entry name" value="PPR CONTAINING-LIKE PROTEIN"/>
    <property type="match status" value="1"/>
</dbReference>
<name>A0AB32X2J3_THECC</name>
<keyword evidence="2" id="KW-0732">Signal</keyword>
<feature type="chain" id="PRO_5044303452" evidence="2">
    <location>
        <begin position="25"/>
        <end position="312"/>
    </location>
</feature>